<dbReference type="AlphaFoldDB" id="A0A9Q9MJ92"/>
<dbReference type="Pfam" id="PF03160">
    <property type="entry name" value="Calx-beta"/>
    <property type="match status" value="1"/>
</dbReference>
<sequence>MKLAPLLSLVLTAGAVTVLSTATAAQAAPGVTPSSVSLTLGPGQSADIAKHVETAPVPPKPDIVFLADTTGSMFDPIADVRANAASVMGQIAAAQPAAQFGVAEYKDVEDSAPFTVRQDITADQAAVQAGIDQWNADGGGDLPEDNLNALFNLATGAVHFRDGGTRIIVIFGDAPSHDPSIGHGLADTVAALNAAHIRVVAVDVGGMNAGGQAEAITSGTGGVYLPDVPADEVSAAILAGIQAIQVKVTPVPFDCDANLAVSFAPPERTVDSGATADFTEHVTVAAGATAGTYTCKVDFKVDGVSQGAAFVQTLSVKVLTLSIDDVVVNENAGNATFTVSLSGTSTDPVSVNFATANGTATAGADYTGRTGTVTFTPGQTSRPVTVPIIDDAVDETDETFTVTLSGAAGAGIADGSGLGTIVDADRNGTFSCTAQVLRVGPLSSPAANPANVPCADDSRTLAQLGLSSGLITVESKTLDASTALTPDNLDTTPAAGDNGTATAKVEQVKITVGGIAPVTIELGVVQATAKATCATGPGGLAPVLTGASSISYLRINGIAVTVGSAPLTVPLVVGALKLNATTTTPTSVTQQAVVLDTLLTDVVISEAHADVHGSTANPTGNPCRV</sequence>
<dbReference type="GO" id="GO:0030001">
    <property type="term" value="P:metal ion transport"/>
    <property type="evidence" value="ECO:0007669"/>
    <property type="project" value="TreeGrafter"/>
</dbReference>
<dbReference type="Proteomes" id="UP001058003">
    <property type="component" value="Chromosome"/>
</dbReference>
<evidence type="ECO:0000256" key="6">
    <source>
        <dbReference type="ARBA" id="ARBA00023065"/>
    </source>
</evidence>
<keyword evidence="4" id="KW-0677">Repeat</keyword>
<dbReference type="GO" id="GO:0007154">
    <property type="term" value="P:cell communication"/>
    <property type="evidence" value="ECO:0007669"/>
    <property type="project" value="InterPro"/>
</dbReference>
<feature type="domain" description="VWFA" evidence="8">
    <location>
        <begin position="62"/>
        <end position="248"/>
    </location>
</feature>
<feature type="signal peptide" evidence="7">
    <location>
        <begin position="1"/>
        <end position="27"/>
    </location>
</feature>
<evidence type="ECO:0000256" key="5">
    <source>
        <dbReference type="ARBA" id="ARBA00022837"/>
    </source>
</evidence>
<accession>A0A9Q9MJ92</accession>
<evidence type="ECO:0000256" key="1">
    <source>
        <dbReference type="ARBA" id="ARBA00004613"/>
    </source>
</evidence>
<keyword evidence="3 7" id="KW-0732">Signal</keyword>
<dbReference type="SUPFAM" id="SSF141072">
    <property type="entry name" value="CalX-like"/>
    <property type="match status" value="1"/>
</dbReference>
<dbReference type="RefSeq" id="WP_033361203.1">
    <property type="nucleotide sequence ID" value="NZ_CP073767.1"/>
</dbReference>
<evidence type="ECO:0000256" key="2">
    <source>
        <dbReference type="ARBA" id="ARBA00022525"/>
    </source>
</evidence>
<organism evidence="9 10">
    <name type="scientific">Dactylosporangium aurantiacum</name>
    <dbReference type="NCBI Taxonomy" id="35754"/>
    <lineage>
        <taxon>Bacteria</taxon>
        <taxon>Bacillati</taxon>
        <taxon>Actinomycetota</taxon>
        <taxon>Actinomycetes</taxon>
        <taxon>Micromonosporales</taxon>
        <taxon>Micromonosporaceae</taxon>
        <taxon>Dactylosporangium</taxon>
    </lineage>
</organism>
<dbReference type="InterPro" id="IPR003644">
    <property type="entry name" value="Calx_beta"/>
</dbReference>
<dbReference type="Pfam" id="PF25106">
    <property type="entry name" value="VWA_4"/>
    <property type="match status" value="1"/>
</dbReference>
<dbReference type="PANTHER" id="PTHR11878:SF65">
    <property type="entry name" value="NA_CA-EXCHANGE PROTEIN, ISOFORM G"/>
    <property type="match status" value="1"/>
</dbReference>
<dbReference type="InterPro" id="IPR036465">
    <property type="entry name" value="vWFA_dom_sf"/>
</dbReference>
<evidence type="ECO:0000259" key="8">
    <source>
        <dbReference type="PROSITE" id="PS50234"/>
    </source>
</evidence>
<evidence type="ECO:0000256" key="7">
    <source>
        <dbReference type="SAM" id="SignalP"/>
    </source>
</evidence>
<dbReference type="GO" id="GO:0016020">
    <property type="term" value="C:membrane"/>
    <property type="evidence" value="ECO:0007669"/>
    <property type="project" value="InterPro"/>
</dbReference>
<protein>
    <submittedName>
        <fullName evidence="9">VWA domain-containing protein</fullName>
    </submittedName>
</protein>
<proteinExistence type="predicted"/>
<dbReference type="Gene3D" id="2.60.40.2030">
    <property type="match status" value="1"/>
</dbReference>
<keyword evidence="6" id="KW-0813">Transport</keyword>
<evidence type="ECO:0000313" key="9">
    <source>
        <dbReference type="EMBL" id="UWZ56695.1"/>
    </source>
</evidence>
<dbReference type="InterPro" id="IPR056861">
    <property type="entry name" value="HMCN1-like_VWA"/>
</dbReference>
<feature type="chain" id="PRO_5040318180" evidence="7">
    <location>
        <begin position="28"/>
        <end position="625"/>
    </location>
</feature>
<dbReference type="PANTHER" id="PTHR11878">
    <property type="entry name" value="SODIUM/CALCIUM EXCHANGER"/>
    <property type="match status" value="1"/>
</dbReference>
<dbReference type="InterPro" id="IPR002035">
    <property type="entry name" value="VWF_A"/>
</dbReference>
<comment type="subcellular location">
    <subcellularLocation>
        <location evidence="1">Secreted</location>
    </subcellularLocation>
</comment>
<keyword evidence="2" id="KW-0964">Secreted</keyword>
<dbReference type="InterPro" id="IPR038081">
    <property type="entry name" value="CalX-like_sf"/>
</dbReference>
<keyword evidence="6" id="KW-0406">Ion transport</keyword>
<keyword evidence="10" id="KW-1185">Reference proteome</keyword>
<gene>
    <name evidence="9" type="ORF">Daura_11270</name>
</gene>
<dbReference type="InterPro" id="IPR051171">
    <property type="entry name" value="CaCA"/>
</dbReference>
<dbReference type="CDD" id="cd00198">
    <property type="entry name" value="vWFA"/>
    <property type="match status" value="1"/>
</dbReference>
<evidence type="ECO:0000256" key="3">
    <source>
        <dbReference type="ARBA" id="ARBA00022729"/>
    </source>
</evidence>
<dbReference type="SMART" id="SM00237">
    <property type="entry name" value="Calx_beta"/>
    <property type="match status" value="1"/>
</dbReference>
<dbReference type="SUPFAM" id="SSF53300">
    <property type="entry name" value="vWA-like"/>
    <property type="match status" value="1"/>
</dbReference>
<dbReference type="EMBL" id="CP073767">
    <property type="protein sequence ID" value="UWZ56695.1"/>
    <property type="molecule type" value="Genomic_DNA"/>
</dbReference>
<reference evidence="9" key="1">
    <citation type="submission" date="2021-04" db="EMBL/GenBank/DDBJ databases">
        <title>Dactylosporangium aurantiacum NRRL B-8018 full assembly.</title>
        <authorList>
            <person name="Hartkoorn R.C."/>
            <person name="Beaudoing E."/>
            <person name="Hot D."/>
        </authorList>
    </citation>
    <scope>NUCLEOTIDE SEQUENCE</scope>
    <source>
        <strain evidence="9">NRRL B-8018</strain>
    </source>
</reference>
<dbReference type="SMART" id="SM00327">
    <property type="entry name" value="VWA"/>
    <property type="match status" value="1"/>
</dbReference>
<dbReference type="PROSITE" id="PS50234">
    <property type="entry name" value="VWFA"/>
    <property type="match status" value="1"/>
</dbReference>
<dbReference type="KEGG" id="daur:Daura_11270"/>
<keyword evidence="5" id="KW-0106">Calcium</keyword>
<evidence type="ECO:0000256" key="4">
    <source>
        <dbReference type="ARBA" id="ARBA00022737"/>
    </source>
</evidence>
<evidence type="ECO:0000313" key="10">
    <source>
        <dbReference type="Proteomes" id="UP001058003"/>
    </source>
</evidence>
<name>A0A9Q9MJ92_9ACTN</name>
<dbReference type="Gene3D" id="3.40.50.410">
    <property type="entry name" value="von Willebrand factor, type A domain"/>
    <property type="match status" value="1"/>
</dbReference>